<name>A0AAN6MGR4_9PEZI</name>
<reference evidence="1" key="1">
    <citation type="journal article" date="2023" name="Mol. Phylogenet. Evol.">
        <title>Genome-scale phylogeny and comparative genomics of the fungal order Sordariales.</title>
        <authorList>
            <person name="Hensen N."/>
            <person name="Bonometti L."/>
            <person name="Westerberg I."/>
            <person name="Brannstrom I.O."/>
            <person name="Guillou S."/>
            <person name="Cros-Aarteil S."/>
            <person name="Calhoun S."/>
            <person name="Haridas S."/>
            <person name="Kuo A."/>
            <person name="Mondo S."/>
            <person name="Pangilinan J."/>
            <person name="Riley R."/>
            <person name="LaButti K."/>
            <person name="Andreopoulos B."/>
            <person name="Lipzen A."/>
            <person name="Chen C."/>
            <person name="Yan M."/>
            <person name="Daum C."/>
            <person name="Ng V."/>
            <person name="Clum A."/>
            <person name="Steindorff A."/>
            <person name="Ohm R.A."/>
            <person name="Martin F."/>
            <person name="Silar P."/>
            <person name="Natvig D.O."/>
            <person name="Lalanne C."/>
            <person name="Gautier V."/>
            <person name="Ament-Velasquez S.L."/>
            <person name="Kruys A."/>
            <person name="Hutchinson M.I."/>
            <person name="Powell A.J."/>
            <person name="Barry K."/>
            <person name="Miller A.N."/>
            <person name="Grigoriev I.V."/>
            <person name="Debuchy R."/>
            <person name="Gladieux P."/>
            <person name="Hiltunen Thoren M."/>
            <person name="Johannesson H."/>
        </authorList>
    </citation>
    <scope>NUCLEOTIDE SEQUENCE</scope>
    <source>
        <strain evidence="1">CBS 103.79</strain>
    </source>
</reference>
<evidence type="ECO:0000313" key="1">
    <source>
        <dbReference type="EMBL" id="KAK3900405.1"/>
    </source>
</evidence>
<dbReference type="AlphaFoldDB" id="A0AAN6MGR4"/>
<dbReference type="EMBL" id="MU855674">
    <property type="protein sequence ID" value="KAK3900405.1"/>
    <property type="molecule type" value="Genomic_DNA"/>
</dbReference>
<comment type="caution">
    <text evidence="1">The sequence shown here is derived from an EMBL/GenBank/DDBJ whole genome shotgun (WGS) entry which is preliminary data.</text>
</comment>
<organism evidence="1 2">
    <name type="scientific">Staphylotrichum tortipilum</name>
    <dbReference type="NCBI Taxonomy" id="2831512"/>
    <lineage>
        <taxon>Eukaryota</taxon>
        <taxon>Fungi</taxon>
        <taxon>Dikarya</taxon>
        <taxon>Ascomycota</taxon>
        <taxon>Pezizomycotina</taxon>
        <taxon>Sordariomycetes</taxon>
        <taxon>Sordariomycetidae</taxon>
        <taxon>Sordariales</taxon>
        <taxon>Chaetomiaceae</taxon>
        <taxon>Staphylotrichum</taxon>
    </lineage>
</organism>
<evidence type="ECO:0000313" key="2">
    <source>
        <dbReference type="Proteomes" id="UP001303889"/>
    </source>
</evidence>
<gene>
    <name evidence="1" type="ORF">C8A05DRAFT_45742</name>
</gene>
<accession>A0AAN6MGR4</accession>
<sequence>MEVLFDAPELLILVFQSFDRVDDALSLASTCQFLASIWRTHTSAILCPLIETKTPGFNQALIAVRITDLVFTAFETNHLPPLPPPPHTLSVHARKPNIAELKHLLDLRHLARCVEHMYRRGTHADQMHESEEPTWLPTAERAHMSARFQCAVYRVLVAGAVLTREYLEPLFMAREGHGPEGLLRRLQEVGVRWEGVIGGDCEFLERFAVYDLEGGRERWEGAFGELAGWLVEDMEGTFIQVEPPYRGLDAEQLGRLQEVTFFLAAYEHVKDKLFYKYAPQAEGDEDEEIPLPPPLLGGVRKAQVAMFGIFCPEVVWMPERVEDVTSCYLVNKRLAVDGERMSPGGQALDCQGPSPWEVDVPCVLEILHTRSGRLNHRDGHPSPPPALRFVEYVLGEFFKVRFKATWLFDLYSVYSLHDYTLGFLQNLRLFGDRSIMTGTWLFTEDKAPSLSYRPLYG</sequence>
<protein>
    <submittedName>
        <fullName evidence="1">Uncharacterized protein</fullName>
    </submittedName>
</protein>
<reference evidence="1" key="2">
    <citation type="submission" date="2023-05" db="EMBL/GenBank/DDBJ databases">
        <authorList>
            <consortium name="Lawrence Berkeley National Laboratory"/>
            <person name="Steindorff A."/>
            <person name="Hensen N."/>
            <person name="Bonometti L."/>
            <person name="Westerberg I."/>
            <person name="Brannstrom I.O."/>
            <person name="Guillou S."/>
            <person name="Cros-Aarteil S."/>
            <person name="Calhoun S."/>
            <person name="Haridas S."/>
            <person name="Kuo A."/>
            <person name="Mondo S."/>
            <person name="Pangilinan J."/>
            <person name="Riley R."/>
            <person name="Labutti K."/>
            <person name="Andreopoulos B."/>
            <person name="Lipzen A."/>
            <person name="Chen C."/>
            <person name="Yanf M."/>
            <person name="Daum C."/>
            <person name="Ng V."/>
            <person name="Clum A."/>
            <person name="Ohm R."/>
            <person name="Martin F."/>
            <person name="Silar P."/>
            <person name="Natvig D."/>
            <person name="Lalanne C."/>
            <person name="Gautier V."/>
            <person name="Ament-Velasquez S.L."/>
            <person name="Kruys A."/>
            <person name="Hutchinson M.I."/>
            <person name="Powell A.J."/>
            <person name="Barry K."/>
            <person name="Miller A.N."/>
            <person name="Grigoriev I.V."/>
            <person name="Debuchy R."/>
            <person name="Gladieux P."/>
            <person name="Thoren M.H."/>
            <person name="Johannesson H."/>
        </authorList>
    </citation>
    <scope>NUCLEOTIDE SEQUENCE</scope>
    <source>
        <strain evidence="1">CBS 103.79</strain>
    </source>
</reference>
<dbReference type="Proteomes" id="UP001303889">
    <property type="component" value="Unassembled WGS sequence"/>
</dbReference>
<proteinExistence type="predicted"/>
<keyword evidence="2" id="KW-1185">Reference proteome</keyword>